<dbReference type="PROSITE" id="PS51375">
    <property type="entry name" value="PPR"/>
    <property type="match status" value="1"/>
</dbReference>
<evidence type="ECO:0000256" key="2">
    <source>
        <dbReference type="PROSITE-ProRule" id="PRU00708"/>
    </source>
</evidence>
<dbReference type="InterPro" id="IPR011990">
    <property type="entry name" value="TPR-like_helical_dom_sf"/>
</dbReference>
<keyword evidence="4" id="KW-1185">Reference proteome</keyword>
<protein>
    <recommendedName>
        <fullName evidence="5">Pentatricopeptide repeat-containing protein</fullName>
    </recommendedName>
</protein>
<dbReference type="PANTHER" id="PTHR37911:SF1">
    <property type="entry name" value="OS04G0497900 PROTEIN"/>
    <property type="match status" value="1"/>
</dbReference>
<gene>
    <name evidence="3" type="ORF">FH972_001947</name>
</gene>
<dbReference type="Proteomes" id="UP000327013">
    <property type="component" value="Chromosome 1"/>
</dbReference>
<accession>A0A5N6QFQ8</accession>
<evidence type="ECO:0000313" key="3">
    <source>
        <dbReference type="EMBL" id="KAE7997301.1"/>
    </source>
</evidence>
<feature type="repeat" description="PPR" evidence="2">
    <location>
        <begin position="6"/>
        <end position="40"/>
    </location>
</feature>
<dbReference type="OrthoDB" id="1923815at2759"/>
<evidence type="ECO:0000256" key="1">
    <source>
        <dbReference type="ARBA" id="ARBA00022737"/>
    </source>
</evidence>
<dbReference type="AlphaFoldDB" id="A0A5N6QFQ8"/>
<dbReference type="Gene3D" id="1.25.40.10">
    <property type="entry name" value="Tetratricopeptide repeat domain"/>
    <property type="match status" value="1"/>
</dbReference>
<evidence type="ECO:0008006" key="5">
    <source>
        <dbReference type="Google" id="ProtNLM"/>
    </source>
</evidence>
<organism evidence="3 4">
    <name type="scientific">Carpinus fangiana</name>
    <dbReference type="NCBI Taxonomy" id="176857"/>
    <lineage>
        <taxon>Eukaryota</taxon>
        <taxon>Viridiplantae</taxon>
        <taxon>Streptophyta</taxon>
        <taxon>Embryophyta</taxon>
        <taxon>Tracheophyta</taxon>
        <taxon>Spermatophyta</taxon>
        <taxon>Magnoliopsida</taxon>
        <taxon>eudicotyledons</taxon>
        <taxon>Gunneridae</taxon>
        <taxon>Pentapetalae</taxon>
        <taxon>rosids</taxon>
        <taxon>fabids</taxon>
        <taxon>Fagales</taxon>
        <taxon>Betulaceae</taxon>
        <taxon>Carpinus</taxon>
    </lineage>
</organism>
<proteinExistence type="predicted"/>
<dbReference type="NCBIfam" id="TIGR00756">
    <property type="entry name" value="PPR"/>
    <property type="match status" value="1"/>
</dbReference>
<dbReference type="PANTHER" id="PTHR37911">
    <property type="entry name" value="OSJNBA0067K08.20 PROTEIN"/>
    <property type="match status" value="1"/>
</dbReference>
<keyword evidence="1" id="KW-0677">Repeat</keyword>
<evidence type="ECO:0000313" key="4">
    <source>
        <dbReference type="Proteomes" id="UP000327013"/>
    </source>
</evidence>
<sequence>MPKSKSIVSWTTMIAGLAMHGHGEEAIQLLHDMEASGIRPDRDRARRKSKNLAESRFYRLHKNRKSQNQADNFTEDELQQIGLFLPKLTFPNPRSPRFHGQNGVLCMARRSQKKKKKGGGGPPDCIEGHADFRRAVKEGARWKSKKLAESRFYRLHKNRESQNQADSFTEDELQRIGLGYDWMVRFMEKDDPNLRHPYDWYKYGEFGP</sequence>
<dbReference type="EMBL" id="CM017321">
    <property type="protein sequence ID" value="KAE7997301.1"/>
    <property type="molecule type" value="Genomic_DNA"/>
</dbReference>
<dbReference type="InterPro" id="IPR002885">
    <property type="entry name" value="PPR_rpt"/>
</dbReference>
<dbReference type="Pfam" id="PF13041">
    <property type="entry name" value="PPR_2"/>
    <property type="match status" value="1"/>
</dbReference>
<reference evidence="3 4" key="1">
    <citation type="submission" date="2019-06" db="EMBL/GenBank/DDBJ databases">
        <title>A chromosomal-level reference genome of Carpinus fangiana (Coryloideae, Betulaceae).</title>
        <authorList>
            <person name="Yang X."/>
            <person name="Wang Z."/>
            <person name="Zhang L."/>
            <person name="Hao G."/>
            <person name="Liu J."/>
            <person name="Yang Y."/>
        </authorList>
    </citation>
    <scope>NUCLEOTIDE SEQUENCE [LARGE SCALE GENOMIC DNA]</scope>
    <source>
        <strain evidence="3">Cfa_2016G</strain>
        <tissue evidence="3">Leaf</tissue>
    </source>
</reference>
<name>A0A5N6QFQ8_9ROSI</name>